<reference evidence="2 3" key="1">
    <citation type="submission" date="2014-03" db="EMBL/GenBank/DDBJ databases">
        <title>complete genome sequence of Flavobacteriaceae bacterium JBKA-6.</title>
        <authorList>
            <person name="Takano T."/>
            <person name="Nakamura Y."/>
            <person name="Takuma S."/>
            <person name="Yasuike M."/>
            <person name="Matsuyama T."/>
            <person name="Sakai T."/>
            <person name="Fujiwara A."/>
            <person name="Kimoto K."/>
            <person name="Fukuda Y."/>
            <person name="Kondo H."/>
            <person name="Hirono I."/>
            <person name="Nakayasu C."/>
        </authorList>
    </citation>
    <scope>NUCLEOTIDE SEQUENCE [LARGE SCALE GENOMIC DNA]</scope>
    <source>
        <strain evidence="2 3">JBKA-6</strain>
    </source>
</reference>
<feature type="compositionally biased region" description="Basic and acidic residues" evidence="1">
    <location>
        <begin position="452"/>
        <end position="462"/>
    </location>
</feature>
<feature type="region of interest" description="Disordered" evidence="1">
    <location>
        <begin position="292"/>
        <end position="371"/>
    </location>
</feature>
<name>A0A1J1ECY2_9FLAO</name>
<protein>
    <recommendedName>
        <fullName evidence="4">Lipoprotein</fullName>
    </recommendedName>
</protein>
<evidence type="ECO:0008006" key="4">
    <source>
        <dbReference type="Google" id="ProtNLM"/>
    </source>
</evidence>
<evidence type="ECO:0000313" key="2">
    <source>
        <dbReference type="EMBL" id="BAV95376.1"/>
    </source>
</evidence>
<feature type="compositionally biased region" description="Low complexity" evidence="1">
    <location>
        <begin position="434"/>
        <end position="451"/>
    </location>
</feature>
<dbReference type="OrthoDB" id="1198496at2"/>
<dbReference type="KEGG" id="ise:JBKA6_1363"/>
<feature type="compositionally biased region" description="Basic and acidic residues" evidence="1">
    <location>
        <begin position="397"/>
        <end position="433"/>
    </location>
</feature>
<keyword evidence="3" id="KW-1185">Reference proteome</keyword>
<dbReference type="EMBL" id="AP014564">
    <property type="protein sequence ID" value="BAV95376.1"/>
    <property type="molecule type" value="Genomic_DNA"/>
</dbReference>
<evidence type="ECO:0000313" key="3">
    <source>
        <dbReference type="Proteomes" id="UP000243197"/>
    </source>
</evidence>
<evidence type="ECO:0000256" key="1">
    <source>
        <dbReference type="SAM" id="MobiDB-lite"/>
    </source>
</evidence>
<gene>
    <name evidence="2" type="ORF">JBKA6_1363</name>
</gene>
<feature type="compositionally biased region" description="Low complexity" evidence="1">
    <location>
        <begin position="294"/>
        <end position="305"/>
    </location>
</feature>
<proteinExistence type="predicted"/>
<dbReference type="Proteomes" id="UP000243197">
    <property type="component" value="Chromosome"/>
</dbReference>
<dbReference type="AlphaFoldDB" id="A0A1J1ECY2"/>
<accession>A0A1J1ECY2</accession>
<organism evidence="2 3">
    <name type="scientific">Ichthyobacterium seriolicida</name>
    <dbReference type="NCBI Taxonomy" id="242600"/>
    <lineage>
        <taxon>Bacteria</taxon>
        <taxon>Pseudomonadati</taxon>
        <taxon>Bacteroidota</taxon>
        <taxon>Flavobacteriia</taxon>
        <taxon>Flavobacteriales</taxon>
        <taxon>Ichthyobacteriaceae</taxon>
        <taxon>Ichthyobacterium</taxon>
    </lineage>
</organism>
<feature type="compositionally biased region" description="Polar residues" evidence="1">
    <location>
        <begin position="313"/>
        <end position="324"/>
    </location>
</feature>
<dbReference type="Gene3D" id="2.60.40.2340">
    <property type="match status" value="1"/>
</dbReference>
<feature type="compositionally biased region" description="Basic and acidic residues" evidence="1">
    <location>
        <begin position="338"/>
        <end position="371"/>
    </location>
</feature>
<dbReference type="PROSITE" id="PS51257">
    <property type="entry name" value="PROKAR_LIPOPROTEIN"/>
    <property type="match status" value="1"/>
</dbReference>
<feature type="region of interest" description="Disordered" evidence="1">
    <location>
        <begin position="397"/>
        <end position="474"/>
    </location>
</feature>
<dbReference type="RefSeq" id="WP_096687105.1">
    <property type="nucleotide sequence ID" value="NZ_AP014564.1"/>
</dbReference>
<sequence>MKIFNLKKILVFTSVFFIALSCKKAEVVAEGEIPKSKILKEIISFKLEAFKNEGKIGEKDIEAKSLDFKGQKIYFLILPNGVGPNYKKFIPTITISDNTTVEPKSDIPTSLGNISITEETIDLLKSGVEYTVTSDKDNSVSKYRVIAIRTPQGIESIDFKGEDDIKPHVGKVIDNLNEEISLISSVSSFSAYEDNAILSISDMEIKLNSLENDIPSFISFEGEKRSIDTSVSVKTETSFTKKNRENTDIYEAEIPVLIKIGDLEFIRNYAVVINPKTTELPAANVLAPEVKPRTQATGQDDQQGTEIKILPSSAKSTGTSSIPTKPTVISAPTSFQSEEQKEAKEEATRKAKEEATRKAKEEATRKAKEEATRKAKEFAAKAEELAVKAEELATKAEAEVNKAKDARRAQDTARDTTTRDRAQRNARRAKDAAANHADSAATTASEAVRAAFDSDKEAKKAQNTESEEYAKLAQAAAARANVAAEIAKKAKRDTNLAYMAPSKKD</sequence>